<proteinExistence type="predicted"/>
<dbReference type="Gramene" id="PHT78652">
    <property type="protein sequence ID" value="PHT78652"/>
    <property type="gene ID" value="T459_16704"/>
</dbReference>
<organism evidence="1 2">
    <name type="scientific">Capsicum annuum</name>
    <name type="common">Capsicum pepper</name>
    <dbReference type="NCBI Taxonomy" id="4072"/>
    <lineage>
        <taxon>Eukaryota</taxon>
        <taxon>Viridiplantae</taxon>
        <taxon>Streptophyta</taxon>
        <taxon>Embryophyta</taxon>
        <taxon>Tracheophyta</taxon>
        <taxon>Spermatophyta</taxon>
        <taxon>Magnoliopsida</taxon>
        <taxon>eudicotyledons</taxon>
        <taxon>Gunneridae</taxon>
        <taxon>Pentapetalae</taxon>
        <taxon>asterids</taxon>
        <taxon>lamiids</taxon>
        <taxon>Solanales</taxon>
        <taxon>Solanaceae</taxon>
        <taxon>Solanoideae</taxon>
        <taxon>Capsiceae</taxon>
        <taxon>Capsicum</taxon>
    </lineage>
</organism>
<sequence length="96" mass="10185">MWNIAAVIPVDKRIGSGSGGGGSNDSSSETGENLYDLVLADIRFLTQKRKINNLPVGYRVMQQPPVPAAGQPHLDPMGMSSCHVVNGVPAQETIIL</sequence>
<dbReference type="AlphaFoldDB" id="A0A2G2Z9G2"/>
<reference evidence="1 2" key="2">
    <citation type="journal article" date="2017" name="Genome Biol.">
        <title>New reference genome sequences of hot pepper reveal the massive evolution of plant disease-resistance genes by retroduplication.</title>
        <authorList>
            <person name="Kim S."/>
            <person name="Park J."/>
            <person name="Yeom S.I."/>
            <person name="Kim Y.M."/>
            <person name="Seo E."/>
            <person name="Kim K.T."/>
            <person name="Kim M.S."/>
            <person name="Lee J.M."/>
            <person name="Cheong K."/>
            <person name="Shin H.S."/>
            <person name="Kim S.B."/>
            <person name="Han K."/>
            <person name="Lee J."/>
            <person name="Park M."/>
            <person name="Lee H.A."/>
            <person name="Lee H.Y."/>
            <person name="Lee Y."/>
            <person name="Oh S."/>
            <person name="Lee J.H."/>
            <person name="Choi E."/>
            <person name="Choi E."/>
            <person name="Lee S.E."/>
            <person name="Jeon J."/>
            <person name="Kim H."/>
            <person name="Choi G."/>
            <person name="Song H."/>
            <person name="Lee J."/>
            <person name="Lee S.C."/>
            <person name="Kwon J.K."/>
            <person name="Lee H.Y."/>
            <person name="Koo N."/>
            <person name="Hong Y."/>
            <person name="Kim R.W."/>
            <person name="Kang W.H."/>
            <person name="Huh J.H."/>
            <person name="Kang B.C."/>
            <person name="Yang T.J."/>
            <person name="Lee Y.H."/>
            <person name="Bennetzen J.L."/>
            <person name="Choi D."/>
        </authorList>
    </citation>
    <scope>NUCLEOTIDE SEQUENCE [LARGE SCALE GENOMIC DNA]</scope>
    <source>
        <strain evidence="2">cv. CM334</strain>
    </source>
</reference>
<evidence type="ECO:0000313" key="1">
    <source>
        <dbReference type="EMBL" id="PHT78652.1"/>
    </source>
</evidence>
<dbReference type="Proteomes" id="UP000222542">
    <property type="component" value="Unassembled WGS sequence"/>
</dbReference>
<protein>
    <submittedName>
        <fullName evidence="1">Uncharacterized protein</fullName>
    </submittedName>
</protein>
<dbReference type="EMBL" id="AYRZ02000006">
    <property type="protein sequence ID" value="PHT78652.1"/>
    <property type="molecule type" value="Genomic_DNA"/>
</dbReference>
<dbReference type="STRING" id="4072.A0A2G2Z9G2"/>
<comment type="caution">
    <text evidence="1">The sequence shown here is derived from an EMBL/GenBank/DDBJ whole genome shotgun (WGS) entry which is preliminary data.</text>
</comment>
<keyword evidence="2" id="KW-1185">Reference proteome</keyword>
<evidence type="ECO:0000313" key="2">
    <source>
        <dbReference type="Proteomes" id="UP000222542"/>
    </source>
</evidence>
<accession>A0A2G2Z9G2</accession>
<reference evidence="1 2" key="1">
    <citation type="journal article" date="2014" name="Nat. Genet.">
        <title>Genome sequence of the hot pepper provides insights into the evolution of pungency in Capsicum species.</title>
        <authorList>
            <person name="Kim S."/>
            <person name="Park M."/>
            <person name="Yeom S.I."/>
            <person name="Kim Y.M."/>
            <person name="Lee J.M."/>
            <person name="Lee H.A."/>
            <person name="Seo E."/>
            <person name="Choi J."/>
            <person name="Cheong K."/>
            <person name="Kim K.T."/>
            <person name="Jung K."/>
            <person name="Lee G.W."/>
            <person name="Oh S.K."/>
            <person name="Bae C."/>
            <person name="Kim S.B."/>
            <person name="Lee H.Y."/>
            <person name="Kim S.Y."/>
            <person name="Kim M.S."/>
            <person name="Kang B.C."/>
            <person name="Jo Y.D."/>
            <person name="Yang H.B."/>
            <person name="Jeong H.J."/>
            <person name="Kang W.H."/>
            <person name="Kwon J.K."/>
            <person name="Shin C."/>
            <person name="Lim J.Y."/>
            <person name="Park J.H."/>
            <person name="Huh J.H."/>
            <person name="Kim J.S."/>
            <person name="Kim B.D."/>
            <person name="Cohen O."/>
            <person name="Paran I."/>
            <person name="Suh M.C."/>
            <person name="Lee S.B."/>
            <person name="Kim Y.K."/>
            <person name="Shin Y."/>
            <person name="Noh S.J."/>
            <person name="Park J."/>
            <person name="Seo Y.S."/>
            <person name="Kwon S.Y."/>
            <person name="Kim H.A."/>
            <person name="Park J.M."/>
            <person name="Kim H.J."/>
            <person name="Choi S.B."/>
            <person name="Bosland P.W."/>
            <person name="Reeves G."/>
            <person name="Jo S.H."/>
            <person name="Lee B.W."/>
            <person name="Cho H.T."/>
            <person name="Choi H.S."/>
            <person name="Lee M.S."/>
            <person name="Yu Y."/>
            <person name="Do Choi Y."/>
            <person name="Park B.S."/>
            <person name="van Deynze A."/>
            <person name="Ashrafi H."/>
            <person name="Hill T."/>
            <person name="Kim W.T."/>
            <person name="Pai H.S."/>
            <person name="Ahn H.K."/>
            <person name="Yeam I."/>
            <person name="Giovannoni J.J."/>
            <person name="Rose J.K."/>
            <person name="Sorensen I."/>
            <person name="Lee S.J."/>
            <person name="Kim R.W."/>
            <person name="Choi I.Y."/>
            <person name="Choi B.S."/>
            <person name="Lim J.S."/>
            <person name="Lee Y.H."/>
            <person name="Choi D."/>
        </authorList>
    </citation>
    <scope>NUCLEOTIDE SEQUENCE [LARGE SCALE GENOMIC DNA]</scope>
    <source>
        <strain evidence="2">cv. CM334</strain>
    </source>
</reference>
<name>A0A2G2Z9G2_CAPAN</name>
<gene>
    <name evidence="1" type="ORF">T459_16704</name>
</gene>